<dbReference type="InterPro" id="IPR019819">
    <property type="entry name" value="Carboxylesterase_B_CS"/>
</dbReference>
<feature type="compositionally biased region" description="Polar residues" evidence="4">
    <location>
        <begin position="886"/>
        <end position="902"/>
    </location>
</feature>
<dbReference type="SUPFAM" id="SSF53474">
    <property type="entry name" value="alpha/beta-Hydrolases"/>
    <property type="match status" value="1"/>
</dbReference>
<dbReference type="PANTHER" id="PTHR43903">
    <property type="entry name" value="NEUROLIGIN"/>
    <property type="match status" value="1"/>
</dbReference>
<keyword evidence="5" id="KW-0472">Membrane</keyword>
<gene>
    <name evidence="8 9" type="primary">LOC117563493</name>
</gene>
<dbReference type="PROSITE" id="PS00941">
    <property type="entry name" value="CARBOXYLESTERASE_B_2"/>
    <property type="match status" value="1"/>
</dbReference>
<proteinExistence type="inferred from homology"/>
<organism evidence="7 8">
    <name type="scientific">Drosophila albomicans</name>
    <name type="common">Fruit fly</name>
    <dbReference type="NCBI Taxonomy" id="7291"/>
    <lineage>
        <taxon>Eukaryota</taxon>
        <taxon>Metazoa</taxon>
        <taxon>Ecdysozoa</taxon>
        <taxon>Arthropoda</taxon>
        <taxon>Hexapoda</taxon>
        <taxon>Insecta</taxon>
        <taxon>Pterygota</taxon>
        <taxon>Neoptera</taxon>
        <taxon>Endopterygota</taxon>
        <taxon>Diptera</taxon>
        <taxon>Brachycera</taxon>
        <taxon>Muscomorpha</taxon>
        <taxon>Ephydroidea</taxon>
        <taxon>Drosophilidae</taxon>
        <taxon>Drosophila</taxon>
    </lineage>
</organism>
<evidence type="ECO:0000259" key="6">
    <source>
        <dbReference type="Pfam" id="PF00135"/>
    </source>
</evidence>
<dbReference type="InterPro" id="IPR002018">
    <property type="entry name" value="CarbesteraseB"/>
</dbReference>
<dbReference type="GeneID" id="117563493"/>
<dbReference type="AlphaFoldDB" id="A0A6P8W273"/>
<evidence type="ECO:0000313" key="8">
    <source>
        <dbReference type="RefSeq" id="XP_034097746.1"/>
    </source>
</evidence>
<keyword evidence="5" id="KW-0812">Transmembrane</keyword>
<evidence type="ECO:0000256" key="5">
    <source>
        <dbReference type="SAM" id="Phobius"/>
    </source>
</evidence>
<evidence type="ECO:0000256" key="1">
    <source>
        <dbReference type="ARBA" id="ARBA00005964"/>
    </source>
</evidence>
<name>A0A6P8W273_DROAB</name>
<dbReference type="OrthoDB" id="408631at2759"/>
<keyword evidence="3" id="KW-0325">Glycoprotein</keyword>
<evidence type="ECO:0000313" key="7">
    <source>
        <dbReference type="Proteomes" id="UP000515160"/>
    </source>
</evidence>
<dbReference type="Gene3D" id="3.40.50.1820">
    <property type="entry name" value="alpha/beta hydrolase"/>
    <property type="match status" value="1"/>
</dbReference>
<evidence type="ECO:0000313" key="9">
    <source>
        <dbReference type="RefSeq" id="XP_034097747.1"/>
    </source>
</evidence>
<dbReference type="Proteomes" id="UP000515160">
    <property type="component" value="Chromosome 2L"/>
</dbReference>
<feature type="region of interest" description="Disordered" evidence="4">
    <location>
        <begin position="806"/>
        <end position="965"/>
    </location>
</feature>
<dbReference type="RefSeq" id="XP_034097746.1">
    <property type="nucleotide sequence ID" value="XM_034241855.2"/>
</dbReference>
<keyword evidence="7" id="KW-1185">Reference proteome</keyword>
<keyword evidence="2" id="KW-0732">Signal</keyword>
<feature type="transmembrane region" description="Helical" evidence="5">
    <location>
        <begin position="729"/>
        <end position="752"/>
    </location>
</feature>
<evidence type="ECO:0000256" key="4">
    <source>
        <dbReference type="SAM" id="MobiDB-lite"/>
    </source>
</evidence>
<dbReference type="RefSeq" id="XP_034097747.1">
    <property type="nucleotide sequence ID" value="XM_034241856.2"/>
</dbReference>
<dbReference type="InterPro" id="IPR051093">
    <property type="entry name" value="Neuroligin/BSAL"/>
</dbReference>
<evidence type="ECO:0000256" key="2">
    <source>
        <dbReference type="ARBA" id="ARBA00022729"/>
    </source>
</evidence>
<accession>A0A6P8W273</accession>
<dbReference type="FunFam" id="3.40.50.1820:FF:000156">
    <property type="entry name" value="Neuroligin-4, Y-linked"/>
    <property type="match status" value="1"/>
</dbReference>
<keyword evidence="5" id="KW-1133">Transmembrane helix</keyword>
<dbReference type="Pfam" id="PF00135">
    <property type="entry name" value="COesterase"/>
    <property type="match status" value="1"/>
</dbReference>
<comment type="similarity">
    <text evidence="1">Belongs to the type-B carboxylesterase/lipase family.</text>
</comment>
<reference evidence="8 9" key="1">
    <citation type="submission" date="2025-04" db="UniProtKB">
        <authorList>
            <consortium name="RefSeq"/>
        </authorList>
    </citation>
    <scope>IDENTIFICATION</scope>
    <source>
        <strain evidence="8 9">15112-1751.03</strain>
        <tissue evidence="8 9">Whole Adult</tissue>
    </source>
</reference>
<feature type="compositionally biased region" description="Polar residues" evidence="4">
    <location>
        <begin position="863"/>
        <end position="874"/>
    </location>
</feature>
<sequence>MAQKVKYRDKLKCLCGILMVLAVLHTLPIEIEAQTRDPRFYSRVGVDYQWPNPGDPDYRTYTFNDRRYGHYQPNGYGANYPGRNPPGQYPQGMPNEDRFRFDPNDPNARTQFPGVLAGWREDLQGKQRRDSLTLERDVFVTTNYGQVQGFKVYMYDNPDPKSFYRPYHSTVDRVMGECSVFLGIPYALPPTFEGRFKPPRLHRGWQLLQAVDFGPACPQPVRYTGATKGIMDMDEDCLYLNVYSPKTGAGVAQKYPVMVYIHGGEFVRGASNLFQGHVLASFYDVVVVTLNYRLGALGFLSTADENSPGNYGILDQSMALKWVHDNIEFFNGDRDSITLFGPGAGGASAGLLMVAPQTRNIVKRVIAQSGSALADWALIQDKYRAQNTSRVLGQLLGCSIDSSWKLVNCLRTGRSFYELGNAEFSPQVGSFAWGPVLDHNFTLPGDDWYEGWREKDWRFLTQTPATLIRAGRFNRNIQYMTGVTTQEAAFFVAQNESLAPYYELNGQFFDQKVREHVFRYNYTLNPNGVYEAIKYMYTYWPDPNNNTIIRDQYINMLSDLYYRAPVDQMVKLLLEQKIPVYMYVLNTTVEALNLPQWRKYPHDTEHYFLTGAPFLDTEFFPKKEHLQRNMWTDNDRNMSHFFMQTYSNFARFGNPTPQQVLGMHFQRAYQGEIRYLNINTTFNSSILLNYRQTECAFWTQYLPTVIGVLVPTYPPTTEYWWEPKEPLQIAFWSMSVACFFLIVLVVICCIMWRNAKRQSDRFYDEDVFINGEGLETEPDPRGVDNAHMVTNHHALRSRDNIYEYRDSPSTKTLASKAHTDTTSLRSPSSLAMTQKSGSQASLKSGISLKETNGNLVKSERATTPRSQTNGTTAKSPHVEEKRLLQPISSTPMPQLQSEPTNRSLATSKAASIASSSSRSTTPVPSARTTTTTATLSSQPAVHPVVQPAAQPRRTQLVEGVPQTSV</sequence>
<evidence type="ECO:0000256" key="3">
    <source>
        <dbReference type="ARBA" id="ARBA00023180"/>
    </source>
</evidence>
<feature type="compositionally biased region" description="Low complexity" evidence="4">
    <location>
        <begin position="903"/>
        <end position="937"/>
    </location>
</feature>
<dbReference type="CTD" id="30097"/>
<feature type="compositionally biased region" description="Polar residues" evidence="4">
    <location>
        <begin position="820"/>
        <end position="856"/>
    </location>
</feature>
<feature type="domain" description="Carboxylesterase type B" evidence="6">
    <location>
        <begin position="177"/>
        <end position="698"/>
    </location>
</feature>
<protein>
    <submittedName>
        <fullName evidence="8 9">Neuroligin-4, Y-linked</fullName>
    </submittedName>
</protein>
<dbReference type="InterPro" id="IPR029058">
    <property type="entry name" value="AB_hydrolase_fold"/>
</dbReference>